<keyword evidence="4" id="KW-1185">Reference proteome</keyword>
<dbReference type="EMBL" id="UGQT01000001">
    <property type="protein sequence ID" value="STZ58195.1"/>
    <property type="molecule type" value="Genomic_DNA"/>
</dbReference>
<evidence type="ECO:0000256" key="1">
    <source>
        <dbReference type="SAM" id="SignalP"/>
    </source>
</evidence>
<accession>A0A378TE92</accession>
<reference evidence="3 4" key="1">
    <citation type="submission" date="2018-06" db="EMBL/GenBank/DDBJ databases">
        <authorList>
            <consortium name="Pathogen Informatics"/>
            <person name="Doyle S."/>
        </authorList>
    </citation>
    <scope>NUCLEOTIDE SEQUENCE [LARGE SCALE GENOMIC DNA]</scope>
    <source>
        <strain evidence="3 4">NCTC10821</strain>
    </source>
</reference>
<gene>
    <name evidence="3" type="ORF">NCTC10821_01705</name>
</gene>
<keyword evidence="1" id="KW-0732">Signal</keyword>
<dbReference type="PANTHER" id="PTHR31528">
    <property type="entry name" value="4-AMINO-5-HYDROXYMETHYL-2-METHYLPYRIMIDINE PHOSPHATE SYNTHASE THI11-RELATED"/>
    <property type="match status" value="1"/>
</dbReference>
<dbReference type="AlphaFoldDB" id="A0A378TE92"/>
<organism evidence="3 4">
    <name type="scientific">Mycolicibacterium tokaiense</name>
    <dbReference type="NCBI Taxonomy" id="39695"/>
    <lineage>
        <taxon>Bacteria</taxon>
        <taxon>Bacillati</taxon>
        <taxon>Actinomycetota</taxon>
        <taxon>Actinomycetes</taxon>
        <taxon>Mycobacteriales</taxon>
        <taxon>Mycobacteriaceae</taxon>
        <taxon>Mycolicibacterium</taxon>
    </lineage>
</organism>
<dbReference type="SUPFAM" id="SSF53850">
    <property type="entry name" value="Periplasmic binding protein-like II"/>
    <property type="match status" value="1"/>
</dbReference>
<name>A0A378TE92_9MYCO</name>
<dbReference type="Pfam" id="PF09084">
    <property type="entry name" value="NMT1"/>
    <property type="match status" value="1"/>
</dbReference>
<evidence type="ECO:0000259" key="2">
    <source>
        <dbReference type="Pfam" id="PF09084"/>
    </source>
</evidence>
<proteinExistence type="predicted"/>
<dbReference type="Gene3D" id="3.40.190.10">
    <property type="entry name" value="Periplasmic binding protein-like II"/>
    <property type="match status" value="2"/>
</dbReference>
<dbReference type="Proteomes" id="UP000254978">
    <property type="component" value="Unassembled WGS sequence"/>
</dbReference>
<evidence type="ECO:0000313" key="3">
    <source>
        <dbReference type="EMBL" id="STZ58195.1"/>
    </source>
</evidence>
<dbReference type="PANTHER" id="PTHR31528:SF15">
    <property type="entry name" value="RIBOFLAVIN-BINDING PROTEIN RIBY"/>
    <property type="match status" value="1"/>
</dbReference>
<feature type="domain" description="SsuA/THI5-like" evidence="2">
    <location>
        <begin position="53"/>
        <end position="260"/>
    </location>
</feature>
<sequence length="331" mass="35548">MKIRLRSVAATVLTAAATVGLVACGGDSTETTDNGLKPVRMIMEWPVADAFWTPFVVAKDKGYYSDAGIDLTITPPPTVADTMKFLGTDEADVAFTTTLDVLFAKDQDAPVVAIGSYGDSNNWGLISREPFDLAQVKGKTIGIYNDAWSKAQLTMMLDSVGLTLPDVQLVTAADNTVPLLLENKVDIITGVTNAESAEIRVNGGFEPFFMPAAEHGAPNAPIFVVAGNTSWLDGNQDTAKDFMAATKKGLEDSLADPAAAMETFQKAYPDSDMAFITDSWNATTKILEAQPQPFVQSDEQWKGLLDAAVAQDLVKSVDEPSAYWTDDYLPD</sequence>
<dbReference type="PROSITE" id="PS51257">
    <property type="entry name" value="PROKAR_LIPOPROTEIN"/>
    <property type="match status" value="1"/>
</dbReference>
<dbReference type="GO" id="GO:0009228">
    <property type="term" value="P:thiamine biosynthetic process"/>
    <property type="evidence" value="ECO:0007669"/>
    <property type="project" value="InterPro"/>
</dbReference>
<dbReference type="InterPro" id="IPR015168">
    <property type="entry name" value="SsuA/THI5"/>
</dbReference>
<feature type="chain" id="PRO_5017053812" evidence="1">
    <location>
        <begin position="26"/>
        <end position="331"/>
    </location>
</feature>
<feature type="signal peptide" evidence="1">
    <location>
        <begin position="1"/>
        <end position="25"/>
    </location>
</feature>
<dbReference type="OrthoDB" id="174578at2"/>
<dbReference type="InterPro" id="IPR027939">
    <property type="entry name" value="NMT1/THI5"/>
</dbReference>
<dbReference type="RefSeq" id="WP_068915489.1">
    <property type="nucleotide sequence ID" value="NZ_AP022600.1"/>
</dbReference>
<evidence type="ECO:0000313" key="4">
    <source>
        <dbReference type="Proteomes" id="UP000254978"/>
    </source>
</evidence>
<protein>
    <submittedName>
        <fullName evidence="3">Thiamine biosynthesis protein HI_0357</fullName>
    </submittedName>
</protein>